<dbReference type="EMBL" id="CAJPIZ010005666">
    <property type="protein sequence ID" value="CAG2108828.1"/>
    <property type="molecule type" value="Genomic_DNA"/>
</dbReference>
<dbReference type="InterPro" id="IPR057567">
    <property type="entry name" value="TPR_TTI1_C"/>
</dbReference>
<accession>A0A7R9KS97</accession>
<evidence type="ECO:0000313" key="4">
    <source>
        <dbReference type="Proteomes" id="UP000759131"/>
    </source>
</evidence>
<dbReference type="Pfam" id="PF21547">
    <property type="entry name" value="TTI1"/>
    <property type="match status" value="1"/>
</dbReference>
<dbReference type="Pfam" id="PF24173">
    <property type="entry name" value="TPR_TTI1_N"/>
    <property type="match status" value="1"/>
</dbReference>
<evidence type="ECO:0008006" key="5">
    <source>
        <dbReference type="Google" id="ProtNLM"/>
    </source>
</evidence>
<dbReference type="Pfam" id="PF24176">
    <property type="entry name" value="TPR_TTI1_2nd"/>
    <property type="match status" value="1"/>
</dbReference>
<reference evidence="3" key="1">
    <citation type="submission" date="2020-11" db="EMBL/GenBank/DDBJ databases">
        <authorList>
            <person name="Tran Van P."/>
        </authorList>
    </citation>
    <scope>NUCLEOTIDE SEQUENCE</scope>
</reference>
<dbReference type="InterPro" id="IPR011989">
    <property type="entry name" value="ARM-like"/>
</dbReference>
<evidence type="ECO:0000259" key="1">
    <source>
        <dbReference type="Pfam" id="PF24173"/>
    </source>
</evidence>
<keyword evidence="4" id="KW-1185">Reference proteome</keyword>
<organism evidence="3">
    <name type="scientific">Medioppia subpectinata</name>
    <dbReference type="NCBI Taxonomy" id="1979941"/>
    <lineage>
        <taxon>Eukaryota</taxon>
        <taxon>Metazoa</taxon>
        <taxon>Ecdysozoa</taxon>
        <taxon>Arthropoda</taxon>
        <taxon>Chelicerata</taxon>
        <taxon>Arachnida</taxon>
        <taxon>Acari</taxon>
        <taxon>Acariformes</taxon>
        <taxon>Sarcoptiformes</taxon>
        <taxon>Oribatida</taxon>
        <taxon>Brachypylina</taxon>
        <taxon>Oppioidea</taxon>
        <taxon>Oppiidae</taxon>
        <taxon>Medioppia</taxon>
    </lineage>
</organism>
<evidence type="ECO:0000313" key="3">
    <source>
        <dbReference type="EMBL" id="CAD7628398.1"/>
    </source>
</evidence>
<feature type="domain" description="TTI1 C-terminal TPR" evidence="2">
    <location>
        <begin position="702"/>
        <end position="930"/>
    </location>
</feature>
<dbReference type="SUPFAM" id="SSF48371">
    <property type="entry name" value="ARM repeat"/>
    <property type="match status" value="1"/>
</dbReference>
<dbReference type="Proteomes" id="UP000759131">
    <property type="component" value="Unassembled WGS sequence"/>
</dbReference>
<feature type="domain" description="TTI1 N-terminal TPR" evidence="1">
    <location>
        <begin position="10"/>
        <end position="353"/>
    </location>
</feature>
<dbReference type="PANTHER" id="PTHR18460">
    <property type="entry name" value="TEL2 INTERACTING PROTEIN 1 TTI1 FAMILY MEMBER"/>
    <property type="match status" value="1"/>
</dbReference>
<gene>
    <name evidence="3" type="ORF">OSB1V03_LOCUS8820</name>
</gene>
<dbReference type="OrthoDB" id="49511at2759"/>
<evidence type="ECO:0000259" key="2">
    <source>
        <dbReference type="Pfam" id="PF24181"/>
    </source>
</evidence>
<dbReference type="Pfam" id="PF24181">
    <property type="entry name" value="TPR_TTI1_C"/>
    <property type="match status" value="1"/>
</dbReference>
<dbReference type="EMBL" id="OC860241">
    <property type="protein sequence ID" value="CAD7628398.1"/>
    <property type="molecule type" value="Genomic_DNA"/>
</dbReference>
<name>A0A7R9KS97_9ACAR</name>
<proteinExistence type="predicted"/>
<sequence>MMSTISKELFSELKQRTVNCVNQPNDESIAALRQFVTKCDKHFINSLYQYSIFPLRLIISNLPKKQNNCEKTIESSVECLSLILQKSQINRFDIFADILSNLLHLIDDNSYTIDTEFTFKASEDLILSVIKCAKILIQNCDDCILGQVVSPAFSPQFGHAIHILLSSANKQKYHLIKSEAIETIDCLISKCQLSLNQDTLKTCPQDLIAYFLPGISINISQLISSDDKLNRKVINSSLTLLSNTVVFVFKSISCDTDIEYKKIDDMQVANAPEECERNGFHVIRDKKWLENTCDKLNIVFDKIISILISHQNWNVRQSLQTFVTHILTNCCPLFINRCLSSLIRVSLTYLSDDFEQISHESDVFLTKLSKTSASSDSSKSYLDLIEDQIYSYITSLPRIIRTCSERERITAIYLLYGYIKCLDTNGINYMLYSPQHKHKLFECFIDICQFDYIGIRLLELITYSDKAIHLSDEQLPHKWIRKDFTYLCDEKSVIALTKCCQLIGQRVESQVLTDYLVDVLRQSNMNSSVIFVTNQILSSVSANYADIEELLEQYVTNITTTLEDKSVENMNKDILRQCLLIEGLTCFLHLYDSDSSHNYLLKCIFPLLESVGASNLCIYQTSHRALTLVSQHFGYESISRLVVKNIDYLVNCICIHLKHFVDNQRVPIVIKVMLKFSTQDTLHLFTDIIDEIIVVIDCYHRKFVRNKNISENLENENEVISDNEEECDYREDDTSADEKTKVPFYVPLVEKICERCVHIISNPDPKVRLIVLDIIVDCLRILKPFEDHLLPMAHKLWSPLVERFTDKDVIVTKRSFACLRVMSEICGDFIRARTLKEVIPRILLFLRSQSLVSSGKDKGSAYRFTIAYQFQNDILCGIGSIAVNLGLSDKDLWPLIVDTMPYLHSHQPLPLQESAIAALTQMSKLDPNSVYYYLKMTFSTDSVISHENKSFPDLRFEGNKQEFSANVIKLLEYLSINSS</sequence>
<dbReference type="AlphaFoldDB" id="A0A7R9KS97"/>
<dbReference type="InterPro" id="IPR016024">
    <property type="entry name" value="ARM-type_fold"/>
</dbReference>
<protein>
    <recommendedName>
        <fullName evidence="5">TELO2-interacting protein 1</fullName>
    </recommendedName>
</protein>
<dbReference type="InterPro" id="IPR049362">
    <property type="entry name" value="TTI1_rpt"/>
</dbReference>
<dbReference type="InterPro" id="IPR057566">
    <property type="entry name" value="TPR_TTI1_N"/>
</dbReference>
<dbReference type="InterPro" id="IPR052587">
    <property type="entry name" value="TELO2-interacting_protein_1"/>
</dbReference>
<dbReference type="PANTHER" id="PTHR18460:SF3">
    <property type="entry name" value="TELO2-INTERACTING PROTEIN 1 HOMOLOG"/>
    <property type="match status" value="1"/>
</dbReference>
<dbReference type="Gene3D" id="1.25.10.10">
    <property type="entry name" value="Leucine-rich Repeat Variant"/>
    <property type="match status" value="1"/>
</dbReference>
<dbReference type="GO" id="GO:0005737">
    <property type="term" value="C:cytoplasm"/>
    <property type="evidence" value="ECO:0007669"/>
    <property type="project" value="TreeGrafter"/>
</dbReference>